<gene>
    <name evidence="3" type="ORF">RchiOBHm_Chr3g0483251</name>
</gene>
<keyword evidence="1" id="KW-0677">Repeat</keyword>
<accession>A0A2P6REE2</accession>
<dbReference type="GO" id="GO:0003723">
    <property type="term" value="F:RNA binding"/>
    <property type="evidence" value="ECO:0007669"/>
    <property type="project" value="InterPro"/>
</dbReference>
<dbReference type="InterPro" id="IPR046960">
    <property type="entry name" value="PPR_At4g14850-like_plant"/>
</dbReference>
<proteinExistence type="predicted"/>
<dbReference type="InterPro" id="IPR002885">
    <property type="entry name" value="PPR_rpt"/>
</dbReference>
<dbReference type="Pfam" id="PF01535">
    <property type="entry name" value="PPR"/>
    <property type="match status" value="2"/>
</dbReference>
<dbReference type="Proteomes" id="UP000238479">
    <property type="component" value="Chromosome 3"/>
</dbReference>
<evidence type="ECO:0000256" key="1">
    <source>
        <dbReference type="ARBA" id="ARBA00022737"/>
    </source>
</evidence>
<dbReference type="AlphaFoldDB" id="A0A2P6REE2"/>
<organism evidence="3 4">
    <name type="scientific">Rosa chinensis</name>
    <name type="common">China rose</name>
    <dbReference type="NCBI Taxonomy" id="74649"/>
    <lineage>
        <taxon>Eukaryota</taxon>
        <taxon>Viridiplantae</taxon>
        <taxon>Streptophyta</taxon>
        <taxon>Embryophyta</taxon>
        <taxon>Tracheophyta</taxon>
        <taxon>Spermatophyta</taxon>
        <taxon>Magnoliopsida</taxon>
        <taxon>eudicotyledons</taxon>
        <taxon>Gunneridae</taxon>
        <taxon>Pentapetalae</taxon>
        <taxon>rosids</taxon>
        <taxon>fabids</taxon>
        <taxon>Rosales</taxon>
        <taxon>Rosaceae</taxon>
        <taxon>Rosoideae</taxon>
        <taxon>Rosoideae incertae sedis</taxon>
        <taxon>Rosa</taxon>
    </lineage>
</organism>
<sequence>MIQRDDGSWNAMIKAYSQSGFPEDALVSFLDMNRAGFLSTEITLASVLGSCATVLEFWVTRYMELGLKWVLKMMRLFRAPLLICYVKCGKLEHAHAIFDQPHSKNLISWTSIFSGYAMSGQSVFF</sequence>
<dbReference type="Gramene" id="PRQ44800">
    <property type="protein sequence ID" value="PRQ44800"/>
    <property type="gene ID" value="RchiOBHm_Chr3g0483251"/>
</dbReference>
<name>A0A2P6REE2_ROSCH</name>
<dbReference type="InterPro" id="IPR011990">
    <property type="entry name" value="TPR-like_helical_dom_sf"/>
</dbReference>
<dbReference type="EMBL" id="PDCK01000041">
    <property type="protein sequence ID" value="PRQ44800.1"/>
    <property type="molecule type" value="Genomic_DNA"/>
</dbReference>
<evidence type="ECO:0000313" key="3">
    <source>
        <dbReference type="EMBL" id="PRQ44800.1"/>
    </source>
</evidence>
<comment type="caution">
    <text evidence="3">The sequence shown here is derived from an EMBL/GenBank/DDBJ whole genome shotgun (WGS) entry which is preliminary data.</text>
</comment>
<dbReference type="PROSITE" id="PS51375">
    <property type="entry name" value="PPR"/>
    <property type="match status" value="1"/>
</dbReference>
<reference evidence="3 4" key="1">
    <citation type="journal article" date="2018" name="Nat. Genet.">
        <title>The Rosa genome provides new insights in the design of modern roses.</title>
        <authorList>
            <person name="Bendahmane M."/>
        </authorList>
    </citation>
    <scope>NUCLEOTIDE SEQUENCE [LARGE SCALE GENOMIC DNA]</scope>
    <source>
        <strain evidence="4">cv. Old Blush</strain>
    </source>
</reference>
<dbReference type="NCBIfam" id="TIGR00756">
    <property type="entry name" value="PPR"/>
    <property type="match status" value="1"/>
</dbReference>
<dbReference type="STRING" id="74649.A0A2P6REE2"/>
<dbReference type="PANTHER" id="PTHR47926">
    <property type="entry name" value="PENTATRICOPEPTIDE REPEAT-CONTAINING PROTEIN"/>
    <property type="match status" value="1"/>
</dbReference>
<dbReference type="Gene3D" id="1.25.40.10">
    <property type="entry name" value="Tetratricopeptide repeat domain"/>
    <property type="match status" value="1"/>
</dbReference>
<protein>
    <submittedName>
        <fullName evidence="3">Putative pentatricopeptide</fullName>
    </submittedName>
</protein>
<evidence type="ECO:0000256" key="2">
    <source>
        <dbReference type="PROSITE-ProRule" id="PRU00708"/>
    </source>
</evidence>
<dbReference type="GO" id="GO:0009451">
    <property type="term" value="P:RNA modification"/>
    <property type="evidence" value="ECO:0007669"/>
    <property type="project" value="InterPro"/>
</dbReference>
<dbReference type="OMA" id="PLLICYV"/>
<keyword evidence="4" id="KW-1185">Reference proteome</keyword>
<evidence type="ECO:0000313" key="4">
    <source>
        <dbReference type="Proteomes" id="UP000238479"/>
    </source>
</evidence>
<feature type="repeat" description="PPR" evidence="2">
    <location>
        <begin position="5"/>
        <end position="39"/>
    </location>
</feature>